<reference evidence="2" key="2">
    <citation type="submission" date="2020-09" db="EMBL/GenBank/DDBJ databases">
        <authorList>
            <person name="Sun Q."/>
            <person name="Ohkuma M."/>
        </authorList>
    </citation>
    <scope>NUCLEOTIDE SEQUENCE</scope>
    <source>
        <strain evidence="2">JCM 3172</strain>
    </source>
</reference>
<gene>
    <name evidence="2" type="ORF">GCM10014713_45920</name>
</gene>
<dbReference type="Proteomes" id="UP000619486">
    <property type="component" value="Unassembled WGS sequence"/>
</dbReference>
<proteinExistence type="predicted"/>
<organism evidence="2 3">
    <name type="scientific">Streptomyces purpureus</name>
    <dbReference type="NCBI Taxonomy" id="1951"/>
    <lineage>
        <taxon>Bacteria</taxon>
        <taxon>Bacillati</taxon>
        <taxon>Actinomycetota</taxon>
        <taxon>Actinomycetes</taxon>
        <taxon>Kitasatosporales</taxon>
        <taxon>Streptomycetaceae</taxon>
        <taxon>Streptomyces</taxon>
    </lineage>
</organism>
<protein>
    <submittedName>
        <fullName evidence="2">Uncharacterized protein</fullName>
    </submittedName>
</protein>
<name>A0A918H9C4_9ACTN</name>
<dbReference type="RefSeq" id="WP_189203425.1">
    <property type="nucleotide sequence ID" value="NZ_BMQQ01000018.1"/>
</dbReference>
<feature type="region of interest" description="Disordered" evidence="1">
    <location>
        <begin position="52"/>
        <end position="99"/>
    </location>
</feature>
<keyword evidence="3" id="KW-1185">Reference proteome</keyword>
<evidence type="ECO:0000313" key="2">
    <source>
        <dbReference type="EMBL" id="GGT46701.1"/>
    </source>
</evidence>
<reference evidence="2" key="1">
    <citation type="journal article" date="2014" name="Int. J. Syst. Evol. Microbiol.">
        <title>Complete genome sequence of Corynebacterium casei LMG S-19264T (=DSM 44701T), isolated from a smear-ripened cheese.</title>
        <authorList>
            <consortium name="US DOE Joint Genome Institute (JGI-PGF)"/>
            <person name="Walter F."/>
            <person name="Albersmeier A."/>
            <person name="Kalinowski J."/>
            <person name="Ruckert C."/>
        </authorList>
    </citation>
    <scope>NUCLEOTIDE SEQUENCE</scope>
    <source>
        <strain evidence="2">JCM 3172</strain>
    </source>
</reference>
<accession>A0A918H9C4</accession>
<comment type="caution">
    <text evidence="2">The sequence shown here is derived from an EMBL/GenBank/DDBJ whole genome shotgun (WGS) entry which is preliminary data.</text>
</comment>
<evidence type="ECO:0000313" key="3">
    <source>
        <dbReference type="Proteomes" id="UP000619486"/>
    </source>
</evidence>
<sequence length="181" mass="19643">MTSLFERLDLEEAVVRGELSALREKIAVTEERLAHLTITRETLLSLVGEEYADQDDDVVQERPAAPADEPVTERPPSPDSRPADAEVPSSGAASGGPLEWEEARERMLVLLAGAGRAMKVQDIAAAIGEDVSDTSKGRRVETTRSRLKRLVKEGRVVEGPTAWFAIAPTGAGQQRQGDTRE</sequence>
<evidence type="ECO:0000256" key="1">
    <source>
        <dbReference type="SAM" id="MobiDB-lite"/>
    </source>
</evidence>
<dbReference type="EMBL" id="BMQQ01000018">
    <property type="protein sequence ID" value="GGT46701.1"/>
    <property type="molecule type" value="Genomic_DNA"/>
</dbReference>
<dbReference type="AlphaFoldDB" id="A0A918H9C4"/>